<evidence type="ECO:0008006" key="3">
    <source>
        <dbReference type="Google" id="ProtNLM"/>
    </source>
</evidence>
<proteinExistence type="predicted"/>
<reference evidence="2" key="1">
    <citation type="submission" date="2019-07" db="EMBL/GenBank/DDBJ databases">
        <title>Shewanella sp. YLB-08 draft genomic sequence.</title>
        <authorList>
            <person name="Yu L."/>
        </authorList>
    </citation>
    <scope>NUCLEOTIDE SEQUENCE [LARGE SCALE GENOMIC DNA]</scope>
    <source>
        <strain evidence="2">JCM 20706</strain>
    </source>
</reference>
<sequence length="163" mass="18269">MRPSAILINESQLGTRLNHAIDHDRRGEFALLLALLSSDARDMAQFQLQDESIDPELALRAKFDLPEKQALVNDLTVQPLPRDNSIAFLEGGARAFQLLEALSPEALVIRGDKSSSMQKVLANCDYLTKQKYKGNTKSVVYDALNTHFVDQLAQQRQMSRVMV</sequence>
<dbReference type="OrthoDB" id="7061360at2"/>
<protein>
    <recommendedName>
        <fullName evidence="3">QueD-like protein</fullName>
    </recommendedName>
</protein>
<dbReference type="RefSeq" id="WP_144042315.1">
    <property type="nucleotide sequence ID" value="NZ_BMPL01000042.1"/>
</dbReference>
<dbReference type="AlphaFoldDB" id="A0A553JID9"/>
<dbReference type="EMBL" id="VKGK01000038">
    <property type="protein sequence ID" value="TRY12226.1"/>
    <property type="molecule type" value="Genomic_DNA"/>
</dbReference>
<dbReference type="Pfam" id="PF11993">
    <property type="entry name" value="VC2046"/>
    <property type="match status" value="1"/>
</dbReference>
<comment type="caution">
    <text evidence="1">The sequence shown here is derived from an EMBL/GenBank/DDBJ whole genome shotgun (WGS) entry which is preliminary data.</text>
</comment>
<accession>A0A553JID9</accession>
<dbReference type="InterPro" id="IPR021879">
    <property type="entry name" value="VC2046_fam"/>
</dbReference>
<name>A0A553JID9_SHEHA</name>
<dbReference type="Proteomes" id="UP000318126">
    <property type="component" value="Unassembled WGS sequence"/>
</dbReference>
<evidence type="ECO:0000313" key="2">
    <source>
        <dbReference type="Proteomes" id="UP000318126"/>
    </source>
</evidence>
<organism evidence="1 2">
    <name type="scientific">Shewanella hanedai</name>
    <name type="common">Alteromonas hanedai</name>
    <dbReference type="NCBI Taxonomy" id="25"/>
    <lineage>
        <taxon>Bacteria</taxon>
        <taxon>Pseudomonadati</taxon>
        <taxon>Pseudomonadota</taxon>
        <taxon>Gammaproteobacteria</taxon>
        <taxon>Alteromonadales</taxon>
        <taxon>Shewanellaceae</taxon>
        <taxon>Shewanella</taxon>
    </lineage>
</organism>
<evidence type="ECO:0000313" key="1">
    <source>
        <dbReference type="EMBL" id="TRY12226.1"/>
    </source>
</evidence>
<keyword evidence="2" id="KW-1185">Reference proteome</keyword>
<gene>
    <name evidence="1" type="ORF">FN961_21980</name>
</gene>